<feature type="non-terminal residue" evidence="2">
    <location>
        <position position="1"/>
    </location>
</feature>
<protein>
    <submittedName>
        <fullName evidence="2">Uncharacterized protein</fullName>
    </submittedName>
</protein>
<reference evidence="2" key="1">
    <citation type="journal article" date="2015" name="Nature">
        <title>Complex archaea that bridge the gap between prokaryotes and eukaryotes.</title>
        <authorList>
            <person name="Spang A."/>
            <person name="Saw J.H."/>
            <person name="Jorgensen S.L."/>
            <person name="Zaremba-Niedzwiedzka K."/>
            <person name="Martijn J."/>
            <person name="Lind A.E."/>
            <person name="van Eijk R."/>
            <person name="Schleper C."/>
            <person name="Guy L."/>
            <person name="Ettema T.J."/>
        </authorList>
    </citation>
    <scope>NUCLEOTIDE SEQUENCE</scope>
</reference>
<dbReference type="AlphaFoldDB" id="A0A0F9AM04"/>
<sequence>ERRLANRKFTPHHRALQSASWGRIRSAGVTMKNINIFNTGMFPYLEGEEIKGGHLTLTILDMRTEELQSHKGAKENKEVLYFKETKKGFVLNKTNAKRIAQMYGATTGQWEGKQITLTTEEVQAFGEVHNALRVVLGAIGQDGEKLDSSQMDHHQLLNGLNKYAPIRGFFANSGEIASALGRTEWPDPEDIDGWRTVFTDARNHAMEVLEDANRDITPDESGYDLPDTDGMANLPK</sequence>
<name>A0A0F9AM04_9ZZZZ</name>
<proteinExistence type="predicted"/>
<evidence type="ECO:0000256" key="1">
    <source>
        <dbReference type="SAM" id="MobiDB-lite"/>
    </source>
</evidence>
<feature type="region of interest" description="Disordered" evidence="1">
    <location>
        <begin position="211"/>
        <end position="236"/>
    </location>
</feature>
<dbReference type="EMBL" id="LAZR01053997">
    <property type="protein sequence ID" value="KKK79499.1"/>
    <property type="molecule type" value="Genomic_DNA"/>
</dbReference>
<comment type="caution">
    <text evidence="2">The sequence shown here is derived from an EMBL/GenBank/DDBJ whole genome shotgun (WGS) entry which is preliminary data.</text>
</comment>
<gene>
    <name evidence="2" type="ORF">LCGC14_2832870</name>
</gene>
<organism evidence="2">
    <name type="scientific">marine sediment metagenome</name>
    <dbReference type="NCBI Taxonomy" id="412755"/>
    <lineage>
        <taxon>unclassified sequences</taxon>
        <taxon>metagenomes</taxon>
        <taxon>ecological metagenomes</taxon>
    </lineage>
</organism>
<accession>A0A0F9AM04</accession>
<evidence type="ECO:0000313" key="2">
    <source>
        <dbReference type="EMBL" id="KKK79499.1"/>
    </source>
</evidence>